<evidence type="ECO:0000256" key="7">
    <source>
        <dbReference type="ARBA" id="ARBA00022777"/>
    </source>
</evidence>
<evidence type="ECO:0000313" key="10">
    <source>
        <dbReference type="Proteomes" id="UP000033531"/>
    </source>
</evidence>
<dbReference type="Pfam" id="PF03610">
    <property type="entry name" value="EIIA-man"/>
    <property type="match status" value="1"/>
</dbReference>
<protein>
    <submittedName>
        <fullName evidence="9">PTS Man IIA</fullName>
    </submittedName>
</protein>
<evidence type="ECO:0000259" key="8">
    <source>
        <dbReference type="PROSITE" id="PS51096"/>
    </source>
</evidence>
<name>A0A0F4LGQ3_9LACO</name>
<evidence type="ECO:0000256" key="4">
    <source>
        <dbReference type="ARBA" id="ARBA00022597"/>
    </source>
</evidence>
<dbReference type="InterPro" id="IPR036662">
    <property type="entry name" value="PTS_EIIA_man-typ_sf"/>
</dbReference>
<dbReference type="InterPro" id="IPR051471">
    <property type="entry name" value="Bacterial_PTS_sugar_comp"/>
</dbReference>
<evidence type="ECO:0000256" key="1">
    <source>
        <dbReference type="ARBA" id="ARBA00004496"/>
    </source>
</evidence>
<evidence type="ECO:0000256" key="6">
    <source>
        <dbReference type="ARBA" id="ARBA00022683"/>
    </source>
</evidence>
<gene>
    <name evidence="9" type="ORF">JF74_04510</name>
</gene>
<comment type="caution">
    <text evidence="9">The sequence shown here is derived from an EMBL/GenBank/DDBJ whole genome shotgun (WGS) entry which is preliminary data.</text>
</comment>
<dbReference type="PANTHER" id="PTHR33799:SF1">
    <property type="entry name" value="PTS SYSTEM MANNOSE-SPECIFIC EIIAB COMPONENT-RELATED"/>
    <property type="match status" value="1"/>
</dbReference>
<evidence type="ECO:0000256" key="3">
    <source>
        <dbReference type="ARBA" id="ARBA00022490"/>
    </source>
</evidence>
<keyword evidence="6" id="KW-0598">Phosphotransferase system</keyword>
<dbReference type="SUPFAM" id="SSF53062">
    <property type="entry name" value="PTS system fructose IIA component-like"/>
    <property type="match status" value="1"/>
</dbReference>
<dbReference type="STRING" id="1218507.JF74_04510"/>
<dbReference type="InterPro" id="IPR004701">
    <property type="entry name" value="PTS_EIIA_man-typ"/>
</dbReference>
<dbReference type="PANTHER" id="PTHR33799">
    <property type="entry name" value="PTS PERMEASE-RELATED-RELATED"/>
    <property type="match status" value="1"/>
</dbReference>
<dbReference type="OrthoDB" id="6623712at2"/>
<organism evidence="9 10">
    <name type="scientific">Lactobacillus melliventris</name>
    <dbReference type="NCBI Taxonomy" id="1218507"/>
    <lineage>
        <taxon>Bacteria</taxon>
        <taxon>Bacillati</taxon>
        <taxon>Bacillota</taxon>
        <taxon>Bacilli</taxon>
        <taxon>Lactobacillales</taxon>
        <taxon>Lactobacillaceae</taxon>
        <taxon>Lactobacillus</taxon>
    </lineage>
</organism>
<keyword evidence="2" id="KW-0813">Transport</keyword>
<keyword evidence="4" id="KW-0762">Sugar transport</keyword>
<accession>A0A0F4LGQ3</accession>
<dbReference type="Gene3D" id="3.40.50.510">
    <property type="entry name" value="Phosphotransferase system, mannose-type IIA component"/>
    <property type="match status" value="1"/>
</dbReference>
<dbReference type="Proteomes" id="UP000033531">
    <property type="component" value="Unassembled WGS sequence"/>
</dbReference>
<dbReference type="RefSeq" id="WP_046324415.1">
    <property type="nucleotide sequence ID" value="NZ_JBHTMT010000008.1"/>
</dbReference>
<evidence type="ECO:0000256" key="2">
    <source>
        <dbReference type="ARBA" id="ARBA00022448"/>
    </source>
</evidence>
<dbReference type="EMBL" id="JXLI01000008">
    <property type="protein sequence ID" value="KJY57424.1"/>
    <property type="molecule type" value="Genomic_DNA"/>
</dbReference>
<evidence type="ECO:0000313" key="9">
    <source>
        <dbReference type="EMBL" id="KJY57424.1"/>
    </source>
</evidence>
<dbReference type="AlphaFoldDB" id="A0A0F4LGQ3"/>
<dbReference type="PATRIC" id="fig|1218507.3.peg.619"/>
<dbReference type="GO" id="GO:0016301">
    <property type="term" value="F:kinase activity"/>
    <property type="evidence" value="ECO:0007669"/>
    <property type="project" value="UniProtKB-KW"/>
</dbReference>
<evidence type="ECO:0000256" key="5">
    <source>
        <dbReference type="ARBA" id="ARBA00022679"/>
    </source>
</evidence>
<feature type="domain" description="PTS EIIA type-4" evidence="8">
    <location>
        <begin position="3"/>
        <end position="121"/>
    </location>
</feature>
<dbReference type="GO" id="GO:0005737">
    <property type="term" value="C:cytoplasm"/>
    <property type="evidence" value="ECO:0007669"/>
    <property type="project" value="UniProtKB-SubCell"/>
</dbReference>
<keyword evidence="3" id="KW-0963">Cytoplasm</keyword>
<dbReference type="HOGENOM" id="CLU_123235_1_2_9"/>
<dbReference type="GO" id="GO:0016020">
    <property type="term" value="C:membrane"/>
    <property type="evidence" value="ECO:0007669"/>
    <property type="project" value="InterPro"/>
</dbReference>
<sequence>MAEKELILISHGKMAEGVKASAELIMGEQEHVHTVCLLPSEGPDDFKKKFEEQISGMNIEDITVFADLMGGTPANVVSRLIMGGQKIHLISGMNLPLVIEWLNSQMSGAESDYVTAGKAGIVDVTAMLAKMKK</sequence>
<dbReference type="PROSITE" id="PS51096">
    <property type="entry name" value="PTS_EIIA_TYPE_4"/>
    <property type="match status" value="1"/>
</dbReference>
<keyword evidence="5" id="KW-0808">Transferase</keyword>
<dbReference type="InterPro" id="IPR033887">
    <property type="entry name" value="PTS_IIA_man"/>
</dbReference>
<dbReference type="GO" id="GO:0009401">
    <property type="term" value="P:phosphoenolpyruvate-dependent sugar phosphotransferase system"/>
    <property type="evidence" value="ECO:0007669"/>
    <property type="project" value="UniProtKB-KW"/>
</dbReference>
<comment type="subcellular location">
    <subcellularLocation>
        <location evidence="1">Cytoplasm</location>
    </subcellularLocation>
</comment>
<keyword evidence="7" id="KW-0418">Kinase</keyword>
<proteinExistence type="predicted"/>
<dbReference type="CDD" id="cd00006">
    <property type="entry name" value="PTS_IIA_man"/>
    <property type="match status" value="1"/>
</dbReference>
<reference evidence="9 10" key="1">
    <citation type="submission" date="2015-01" db="EMBL/GenBank/DDBJ databases">
        <title>Comparative genomics of the lactic acid bacteria isolated from the honey bee gut.</title>
        <authorList>
            <person name="Ellegaard K.M."/>
            <person name="Tamarit D."/>
            <person name="Javelind E."/>
            <person name="Olofsson T."/>
            <person name="Andersson S.G."/>
            <person name="Vasquez A."/>
        </authorList>
    </citation>
    <scope>NUCLEOTIDE SEQUENCE [LARGE SCALE GENOMIC DNA]</scope>
    <source>
        <strain evidence="9 10">Hma8</strain>
    </source>
</reference>